<reference evidence="2 3" key="1">
    <citation type="submission" date="2016-11" db="EMBL/GenBank/DDBJ databases">
        <authorList>
            <person name="Jaros S."/>
            <person name="Januszkiewicz K."/>
            <person name="Wedrychowicz H."/>
        </authorList>
    </citation>
    <scope>NUCLEOTIDE SEQUENCE [LARGE SCALE GENOMIC DNA]</scope>
    <source>
        <strain evidence="2 3">DSM 21758</strain>
    </source>
</reference>
<gene>
    <name evidence="2" type="ORF">SAMN02745163_03811</name>
</gene>
<dbReference type="EMBL" id="FQZB01000017">
    <property type="protein sequence ID" value="SHK44130.1"/>
    <property type="molecule type" value="Genomic_DNA"/>
</dbReference>
<feature type="transmembrane region" description="Helical" evidence="1">
    <location>
        <begin position="82"/>
        <end position="104"/>
    </location>
</feature>
<evidence type="ECO:0000313" key="2">
    <source>
        <dbReference type="EMBL" id="SHK44130.1"/>
    </source>
</evidence>
<accession>A0A1M6SHJ7</accession>
<evidence type="ECO:0000256" key="1">
    <source>
        <dbReference type="SAM" id="Phobius"/>
    </source>
</evidence>
<feature type="transmembrane region" description="Helical" evidence="1">
    <location>
        <begin position="12"/>
        <end position="43"/>
    </location>
</feature>
<keyword evidence="1" id="KW-0812">Transmembrane</keyword>
<dbReference type="RefSeq" id="WP_072991808.1">
    <property type="nucleotide sequence ID" value="NZ_FQZB01000017.1"/>
</dbReference>
<feature type="transmembrane region" description="Helical" evidence="1">
    <location>
        <begin position="49"/>
        <end position="70"/>
    </location>
</feature>
<protein>
    <submittedName>
        <fullName evidence="2">Uncharacterized protein</fullName>
    </submittedName>
</protein>
<dbReference type="AlphaFoldDB" id="A0A1M6SHJ7"/>
<sequence>MKKLKGLLGSGIAAVYFIFPMCFILILLAIMPFVFFITVSITIKSGFSITNMASTNVVFCGFFIGLSLLIPVLRKMYHVLPWLYSFIKIFFIDLVIINIGIMIMNAGYQIGNTTRHIIFTILMIVQILVCRIGMCIYFKLNPAKYIEER</sequence>
<dbReference type="Proteomes" id="UP000184310">
    <property type="component" value="Unassembled WGS sequence"/>
</dbReference>
<feature type="transmembrane region" description="Helical" evidence="1">
    <location>
        <begin position="116"/>
        <end position="140"/>
    </location>
</feature>
<keyword evidence="1" id="KW-1133">Transmembrane helix</keyword>
<name>A0A1M6SHJ7_9CLOT</name>
<organism evidence="2 3">
    <name type="scientific">Clostridium cavendishii DSM 21758</name>
    <dbReference type="NCBI Taxonomy" id="1121302"/>
    <lineage>
        <taxon>Bacteria</taxon>
        <taxon>Bacillati</taxon>
        <taxon>Bacillota</taxon>
        <taxon>Clostridia</taxon>
        <taxon>Eubacteriales</taxon>
        <taxon>Clostridiaceae</taxon>
        <taxon>Clostridium</taxon>
    </lineage>
</organism>
<keyword evidence="1" id="KW-0472">Membrane</keyword>
<evidence type="ECO:0000313" key="3">
    <source>
        <dbReference type="Proteomes" id="UP000184310"/>
    </source>
</evidence>
<proteinExistence type="predicted"/>
<keyword evidence="3" id="KW-1185">Reference proteome</keyword>
<dbReference type="OrthoDB" id="2868304at2"/>
<dbReference type="STRING" id="1121302.SAMN02745163_03811"/>